<dbReference type="Gene3D" id="3.30.300.30">
    <property type="match status" value="1"/>
</dbReference>
<dbReference type="NCBIfam" id="TIGR04020">
    <property type="entry name" value="seco_metab_LLM"/>
    <property type="match status" value="1"/>
</dbReference>
<sequence>MLERGHAISALISKAPRNQDWAADKNIPVFNTLSELPERFSAGSFDWLLSIANLSIIADATLALPGQGTINFHDGLLPRFSGLNTPSWSLIEGSTEHGVTWHVVAGGIDEGDILAQQSFAIAPDETALTLNAKCLEAGMASFVEVVGQIENGALQGRTQDLSQRHYYAKNQRPDALATLDFTGSAEELSRLVRALSFGEGYRNPLVTPKVFALGRVFPVTALTISDIRSTTTPGTVVSITEGGVTVATADFDISLATGPAADGSQLVQVVGSGDTLGLAADESIALTAASQNAVAGETRHRTRIAKAMNVELPLIAESEAAGRTQSVALNLPTGTNTETIAAFFARLSAQENLSLAYANDQFAALGQKFSDYFSASVPLNLVAAPDTSAGDYIAMLGATIEKLRQDGPYLADLVARQPDLSEPKLDIGIMEGAVPALIASTAVTIAVGTNGATLVFDDRRMSATNARRLAGWLQTFASAAQDSSTTALKLMPILGADELQELLYTRNDTALDYDRTATVHSLIEQQVDRTPDAIAVARGSQALTYRQLDDAANKLAAALIARGVGAGTLVGLHLLRSVEMVISVLGIHKAGGAYVPLDPEFPADRISYMVEDSKALLVVTDRRHAGGLGLDSGKLVLIEDVLAGPAGERPGGRSAPGDLAYVIYTSGSTGRPKGVMVEHGNVANFFAGMDQRIAVNPEGDNVWLAVTSLSFDISVLELCWTLTRGFKVVLHVHHAAAAKSERGGLARPVEFGLYYWGNDDGVGPAKYELLLEGARIADQNGFSSLWTPERHFGAFGGPYPNPAVTGAAVAAITKNLSIRAGSCVLPLHHPARVAEEWAVIDNITNGRVAMAFASGWMPEDFVLRPENAPPNNKTAMIRDIDTVRRLWRGEKMKFSAGGMDVEVVTQPRPIQKELPIWVTSAGNPETFREAARQGANVLTHLLGQSVDELAEKIRAYRETLAELGRDPSQYKVTLMLHTLMGADREVVREQARQPMKDYLRSATALIKQYAWAFPAFKKPAGATQAMDVDLRTLNEEELDGILEYAFLRYFEDSGLFGTVEDGWARVQQVAGIGVDEVACLIDYGIPTQQVLEGLTTLSALVKDVGAAEIEQGEEGGLAAEVQQHKVTHLQCTPSMAMMFLSADEDKAALAAVRHLFIGGEALNASLVRQIGEATSASIENMYGPTETTIWSSTLSVPANVDGVVPIGTPIANTQLYVLDANQQPVPMGIPGELFIGGDGVTRGYYNRPDLTETRFFADPATGGRMYKTGDLVSVDPQSPQIKFIGRTDFQVKVRGYRIELGEIETAIGGFAGIKENVVLARKDDASDVRLVAYLRLTGVEFDEAALRAHLSATLAPYMVPSQFVVMQAFPLTPNAKVDRNKLPAPKAQALPAQPAAGNDEDTPPENDAQRTIAEAFKRTLGLQQIGLYDNFFALGGHSLLAVHVHRELKGSVAPDLAITDIFRYPTVAGLAQRIAQSGQPDVRLTGAAQRAAERRNAMANRLRPNGG</sequence>
<keyword evidence="1" id="KW-0596">Phosphopantetheine</keyword>
<dbReference type="InterPro" id="IPR020459">
    <property type="entry name" value="AMP-binding"/>
</dbReference>
<dbReference type="FunFam" id="3.30.300.30:FF:000010">
    <property type="entry name" value="Enterobactin synthetase component F"/>
    <property type="match status" value="1"/>
</dbReference>
<protein>
    <submittedName>
        <fullName evidence="5">LLM class flavin-dependent oxidoreductase</fullName>
    </submittedName>
</protein>
<dbReference type="InterPro" id="IPR036477">
    <property type="entry name" value="Formyl_transf_N_sf"/>
</dbReference>
<dbReference type="GO" id="GO:0031177">
    <property type="term" value="F:phosphopantetheine binding"/>
    <property type="evidence" value="ECO:0007669"/>
    <property type="project" value="TreeGrafter"/>
</dbReference>
<dbReference type="Gene3D" id="3.40.50.12230">
    <property type="match status" value="1"/>
</dbReference>
<dbReference type="SUPFAM" id="SSF50486">
    <property type="entry name" value="FMT C-terminal domain-like"/>
    <property type="match status" value="1"/>
</dbReference>
<evidence type="ECO:0000256" key="3">
    <source>
        <dbReference type="SAM" id="MobiDB-lite"/>
    </source>
</evidence>
<dbReference type="Gene3D" id="2.30.38.10">
    <property type="entry name" value="Luciferase, Domain 3"/>
    <property type="match status" value="1"/>
</dbReference>
<dbReference type="PANTHER" id="PTHR45527:SF1">
    <property type="entry name" value="FATTY ACID SYNTHASE"/>
    <property type="match status" value="1"/>
</dbReference>
<gene>
    <name evidence="5" type="ORF">P0Y65_16215</name>
</gene>
<dbReference type="InterPro" id="IPR036661">
    <property type="entry name" value="Luciferase-like_sf"/>
</dbReference>
<dbReference type="InterPro" id="IPR045851">
    <property type="entry name" value="AMP-bd_C_sf"/>
</dbReference>
<dbReference type="InterPro" id="IPR024011">
    <property type="entry name" value="Biosynth_lucif-like_mOase_dom"/>
</dbReference>
<evidence type="ECO:0000313" key="6">
    <source>
        <dbReference type="Proteomes" id="UP001217476"/>
    </source>
</evidence>
<dbReference type="Gene3D" id="3.20.20.30">
    <property type="entry name" value="Luciferase-like domain"/>
    <property type="match status" value="1"/>
</dbReference>
<dbReference type="PANTHER" id="PTHR45527">
    <property type="entry name" value="NONRIBOSOMAL PEPTIDE SYNTHETASE"/>
    <property type="match status" value="1"/>
</dbReference>
<dbReference type="EMBL" id="CP119312">
    <property type="protein sequence ID" value="WEK03722.1"/>
    <property type="molecule type" value="Genomic_DNA"/>
</dbReference>
<dbReference type="FunFam" id="3.40.50.980:FF:000001">
    <property type="entry name" value="Non-ribosomal peptide synthetase"/>
    <property type="match status" value="1"/>
</dbReference>
<name>A0AAJ5VUA6_9HYPH</name>
<dbReference type="InterPro" id="IPR036736">
    <property type="entry name" value="ACP-like_sf"/>
</dbReference>
<dbReference type="Proteomes" id="UP001217476">
    <property type="component" value="Chromosome"/>
</dbReference>
<dbReference type="GO" id="GO:0016705">
    <property type="term" value="F:oxidoreductase activity, acting on paired donors, with incorporation or reduction of molecular oxygen"/>
    <property type="evidence" value="ECO:0007669"/>
    <property type="project" value="InterPro"/>
</dbReference>
<dbReference type="InterPro" id="IPR011251">
    <property type="entry name" value="Luciferase-like_dom"/>
</dbReference>
<dbReference type="SUPFAM" id="SSF53328">
    <property type="entry name" value="Formyltransferase"/>
    <property type="match status" value="1"/>
</dbReference>
<dbReference type="InterPro" id="IPR029058">
    <property type="entry name" value="AB_hydrolase_fold"/>
</dbReference>
<organism evidence="5 6">
    <name type="scientific">Candidatus Devosia phytovorans</name>
    <dbReference type="NCBI Taxonomy" id="3121372"/>
    <lineage>
        <taxon>Bacteria</taxon>
        <taxon>Pseudomonadati</taxon>
        <taxon>Pseudomonadota</taxon>
        <taxon>Alphaproteobacteria</taxon>
        <taxon>Hyphomicrobiales</taxon>
        <taxon>Devosiaceae</taxon>
        <taxon>Devosia</taxon>
    </lineage>
</organism>
<dbReference type="GO" id="GO:0043041">
    <property type="term" value="P:amino acid activation for nonribosomal peptide biosynthetic process"/>
    <property type="evidence" value="ECO:0007669"/>
    <property type="project" value="TreeGrafter"/>
</dbReference>
<evidence type="ECO:0000256" key="1">
    <source>
        <dbReference type="ARBA" id="ARBA00022450"/>
    </source>
</evidence>
<dbReference type="Pfam" id="PF00296">
    <property type="entry name" value="Bac_luciferase"/>
    <property type="match status" value="1"/>
</dbReference>
<keyword evidence="2" id="KW-0597">Phosphoprotein</keyword>
<evidence type="ECO:0000256" key="2">
    <source>
        <dbReference type="ARBA" id="ARBA00022553"/>
    </source>
</evidence>
<dbReference type="PROSITE" id="PS50075">
    <property type="entry name" value="CARRIER"/>
    <property type="match status" value="1"/>
</dbReference>
<dbReference type="SUPFAM" id="SSF47336">
    <property type="entry name" value="ACP-like"/>
    <property type="match status" value="1"/>
</dbReference>
<dbReference type="Pfam" id="PF00501">
    <property type="entry name" value="AMP-binding"/>
    <property type="match status" value="2"/>
</dbReference>
<dbReference type="Pfam" id="PF00551">
    <property type="entry name" value="Formyl_trans_N"/>
    <property type="match status" value="1"/>
</dbReference>
<dbReference type="GO" id="GO:0044550">
    <property type="term" value="P:secondary metabolite biosynthetic process"/>
    <property type="evidence" value="ECO:0007669"/>
    <property type="project" value="TreeGrafter"/>
</dbReference>
<dbReference type="Pfam" id="PF00550">
    <property type="entry name" value="PP-binding"/>
    <property type="match status" value="1"/>
</dbReference>
<evidence type="ECO:0000313" key="5">
    <source>
        <dbReference type="EMBL" id="WEK03722.1"/>
    </source>
</evidence>
<dbReference type="InterPro" id="IPR011034">
    <property type="entry name" value="Formyl_transferase-like_C_sf"/>
</dbReference>
<dbReference type="SUPFAM" id="SSF51679">
    <property type="entry name" value="Bacterial luciferase-like"/>
    <property type="match status" value="1"/>
</dbReference>
<proteinExistence type="predicted"/>
<dbReference type="PROSITE" id="PS00455">
    <property type="entry name" value="AMP_BINDING"/>
    <property type="match status" value="1"/>
</dbReference>
<evidence type="ECO:0000259" key="4">
    <source>
        <dbReference type="PROSITE" id="PS50075"/>
    </source>
</evidence>
<reference evidence="5" key="1">
    <citation type="submission" date="2023-03" db="EMBL/GenBank/DDBJ databases">
        <title>Andean soil-derived lignocellulolytic bacterial consortium as a source of novel taxa and putative plastic-active enzymes.</title>
        <authorList>
            <person name="Diaz-Garcia L."/>
            <person name="Chuvochina M."/>
            <person name="Feuerriegel G."/>
            <person name="Bunk B."/>
            <person name="Sproer C."/>
            <person name="Streit W.R."/>
            <person name="Rodriguez L.M."/>
            <person name="Overmann J."/>
            <person name="Jimenez D.J."/>
        </authorList>
    </citation>
    <scope>NUCLEOTIDE SEQUENCE</scope>
    <source>
        <strain evidence="5">MAG 4196</strain>
    </source>
</reference>
<dbReference type="InterPro" id="IPR025110">
    <property type="entry name" value="AMP-bd_C"/>
</dbReference>
<dbReference type="Gene3D" id="3.40.50.980">
    <property type="match status" value="3"/>
</dbReference>
<dbReference type="PRINTS" id="PR00154">
    <property type="entry name" value="AMPBINDING"/>
</dbReference>
<feature type="compositionally biased region" description="Low complexity" evidence="3">
    <location>
        <begin position="1387"/>
        <end position="1396"/>
    </location>
</feature>
<feature type="region of interest" description="Disordered" evidence="3">
    <location>
        <begin position="1387"/>
        <end position="1407"/>
    </location>
</feature>
<dbReference type="InterPro" id="IPR002376">
    <property type="entry name" value="Formyl_transf_N"/>
</dbReference>
<dbReference type="Pfam" id="PF13193">
    <property type="entry name" value="AMP-binding_C"/>
    <property type="match status" value="1"/>
</dbReference>
<dbReference type="SUPFAM" id="SSF56801">
    <property type="entry name" value="Acetyl-CoA synthetase-like"/>
    <property type="match status" value="2"/>
</dbReference>
<dbReference type="Gene3D" id="3.40.50.1820">
    <property type="entry name" value="alpha/beta hydrolase"/>
    <property type="match status" value="1"/>
</dbReference>
<feature type="domain" description="Carrier" evidence="4">
    <location>
        <begin position="1403"/>
        <end position="1478"/>
    </location>
</feature>
<dbReference type="InterPro" id="IPR000873">
    <property type="entry name" value="AMP-dep_synth/lig_dom"/>
</dbReference>
<dbReference type="InterPro" id="IPR009081">
    <property type="entry name" value="PP-bd_ACP"/>
</dbReference>
<dbReference type="InterPro" id="IPR020845">
    <property type="entry name" value="AMP-binding_CS"/>
</dbReference>
<accession>A0AAJ5VUA6</accession>
<dbReference type="GO" id="GO:0005737">
    <property type="term" value="C:cytoplasm"/>
    <property type="evidence" value="ECO:0007669"/>
    <property type="project" value="TreeGrafter"/>
</dbReference>